<feature type="transmembrane region" description="Helical" evidence="8">
    <location>
        <begin position="50"/>
        <end position="67"/>
    </location>
</feature>
<organism evidence="9 10">
    <name type="scientific">Clostridium celatum DSM 1785</name>
    <dbReference type="NCBI Taxonomy" id="545697"/>
    <lineage>
        <taxon>Bacteria</taxon>
        <taxon>Bacillati</taxon>
        <taxon>Bacillota</taxon>
        <taxon>Clostridia</taxon>
        <taxon>Eubacteriales</taxon>
        <taxon>Clostridiaceae</taxon>
        <taxon>Clostridium</taxon>
    </lineage>
</organism>
<gene>
    <name evidence="9" type="ORF">HMPREF0216_01424</name>
</gene>
<reference evidence="9 10" key="1">
    <citation type="submission" date="2012-05" db="EMBL/GenBank/DDBJ databases">
        <authorList>
            <person name="Weinstock G."/>
            <person name="Sodergren E."/>
            <person name="Lobos E.A."/>
            <person name="Fulton L."/>
            <person name="Fulton R."/>
            <person name="Courtney L."/>
            <person name="Fronick C."/>
            <person name="O'Laughlin M."/>
            <person name="Godfrey J."/>
            <person name="Wilson R.M."/>
            <person name="Miner T."/>
            <person name="Farmer C."/>
            <person name="Delehaunty K."/>
            <person name="Cordes M."/>
            <person name="Minx P."/>
            <person name="Tomlinson C."/>
            <person name="Chen J."/>
            <person name="Wollam A."/>
            <person name="Pepin K.H."/>
            <person name="Bhonagiri V."/>
            <person name="Zhang X."/>
            <person name="Suruliraj S."/>
            <person name="Warren W."/>
            <person name="Mitreva M."/>
            <person name="Mardis E.R."/>
            <person name="Wilson R.K."/>
        </authorList>
    </citation>
    <scope>NUCLEOTIDE SEQUENCE [LARGE SCALE GENOMIC DNA]</scope>
    <source>
        <strain evidence="9 10">DSM 1785</strain>
    </source>
</reference>
<comment type="caution">
    <text evidence="9">The sequence shown here is derived from an EMBL/GenBank/DDBJ whole genome shotgun (WGS) entry which is preliminary data.</text>
</comment>
<keyword evidence="5 8" id="KW-0812">Transmembrane</keyword>
<feature type="transmembrane region" description="Helical" evidence="8">
    <location>
        <begin position="284"/>
        <end position="312"/>
    </location>
</feature>
<evidence type="ECO:0000313" key="9">
    <source>
        <dbReference type="EMBL" id="EKY27391.1"/>
    </source>
</evidence>
<dbReference type="PANTHER" id="PTHR21716">
    <property type="entry name" value="TRANSMEMBRANE PROTEIN"/>
    <property type="match status" value="1"/>
</dbReference>
<proteinExistence type="inferred from homology"/>
<keyword evidence="3" id="KW-0813">Transport</keyword>
<dbReference type="eggNOG" id="COG0628">
    <property type="taxonomic scope" value="Bacteria"/>
</dbReference>
<keyword evidence="4" id="KW-1003">Cell membrane</keyword>
<dbReference type="STRING" id="545697.HMPREF0216_01424"/>
<protein>
    <recommendedName>
        <fullName evidence="11">ATP synthase F0, A subunit</fullName>
    </recommendedName>
</protein>
<evidence type="ECO:0000256" key="5">
    <source>
        <dbReference type="ARBA" id="ARBA00022692"/>
    </source>
</evidence>
<dbReference type="EMBL" id="AMEZ01000036">
    <property type="protein sequence ID" value="EKY27391.1"/>
    <property type="molecule type" value="Genomic_DNA"/>
</dbReference>
<feature type="transmembrane region" description="Helical" evidence="8">
    <location>
        <begin position="88"/>
        <end position="109"/>
    </location>
</feature>
<evidence type="ECO:0000256" key="8">
    <source>
        <dbReference type="SAM" id="Phobius"/>
    </source>
</evidence>
<dbReference type="AlphaFoldDB" id="L1QHI8"/>
<dbReference type="Proteomes" id="UP000010420">
    <property type="component" value="Unassembled WGS sequence"/>
</dbReference>
<dbReference type="GO" id="GO:0055085">
    <property type="term" value="P:transmembrane transport"/>
    <property type="evidence" value="ECO:0007669"/>
    <property type="project" value="TreeGrafter"/>
</dbReference>
<dbReference type="PANTHER" id="PTHR21716:SF53">
    <property type="entry name" value="PERMEASE PERM-RELATED"/>
    <property type="match status" value="1"/>
</dbReference>
<evidence type="ECO:0000256" key="1">
    <source>
        <dbReference type="ARBA" id="ARBA00004651"/>
    </source>
</evidence>
<comment type="similarity">
    <text evidence="2">Belongs to the autoinducer-2 exporter (AI-2E) (TC 2.A.86) family.</text>
</comment>
<feature type="transmembrane region" description="Helical" evidence="8">
    <location>
        <begin position="349"/>
        <end position="366"/>
    </location>
</feature>
<evidence type="ECO:0000256" key="6">
    <source>
        <dbReference type="ARBA" id="ARBA00022989"/>
    </source>
</evidence>
<dbReference type="GO" id="GO:0005886">
    <property type="term" value="C:plasma membrane"/>
    <property type="evidence" value="ECO:0007669"/>
    <property type="project" value="UniProtKB-SubCell"/>
</dbReference>
<evidence type="ECO:0000256" key="2">
    <source>
        <dbReference type="ARBA" id="ARBA00009773"/>
    </source>
</evidence>
<feature type="transmembrane region" description="Helical" evidence="8">
    <location>
        <begin position="176"/>
        <end position="199"/>
    </location>
</feature>
<feature type="transmembrane region" description="Helical" evidence="8">
    <location>
        <begin position="12"/>
        <end position="30"/>
    </location>
</feature>
<evidence type="ECO:0000313" key="10">
    <source>
        <dbReference type="Proteomes" id="UP000010420"/>
    </source>
</evidence>
<dbReference type="HOGENOM" id="CLU_031275_2_0_9"/>
<dbReference type="OrthoDB" id="9793390at2"/>
<keyword evidence="6 8" id="KW-1133">Transmembrane helix</keyword>
<keyword evidence="10" id="KW-1185">Reference proteome</keyword>
<dbReference type="InterPro" id="IPR002549">
    <property type="entry name" value="AI-2E-like"/>
</dbReference>
<evidence type="ECO:0000256" key="7">
    <source>
        <dbReference type="ARBA" id="ARBA00023136"/>
    </source>
</evidence>
<name>L1QHI8_9CLOT</name>
<comment type="subcellular location">
    <subcellularLocation>
        <location evidence="1">Cell membrane</location>
        <topology evidence="1">Multi-pass membrane protein</topology>
    </subcellularLocation>
</comment>
<dbReference type="Pfam" id="PF01594">
    <property type="entry name" value="AI-2E_transport"/>
    <property type="match status" value="1"/>
</dbReference>
<feature type="transmembrane region" description="Helical" evidence="8">
    <location>
        <begin position="247"/>
        <end position="272"/>
    </location>
</feature>
<dbReference type="RefSeq" id="WP_005212704.1">
    <property type="nucleotide sequence ID" value="NZ_KB291628.1"/>
</dbReference>
<evidence type="ECO:0000256" key="4">
    <source>
        <dbReference type="ARBA" id="ARBA00022475"/>
    </source>
</evidence>
<keyword evidence="7 8" id="KW-0472">Membrane</keyword>
<accession>L1QHI8</accession>
<dbReference type="PATRIC" id="fig|545697.3.peg.1403"/>
<evidence type="ECO:0008006" key="11">
    <source>
        <dbReference type="Google" id="ProtNLM"/>
    </source>
</evidence>
<sequence>MKIDWNNRYATIAIYAFFVICASILLYLGMSQISEIKASISSMIGTLQPFIIGGTLAYILNFILKFYEEKVLSHEYFKNVKEKAKRGIALVFTYITAGIITYLFIQFVLPQLVESIVGLANNIPQYVNDASNFVNDLMQNLNLQPEYLNLLSNKFDEMVSYIITIVTNMVPVIGNLVVTITSSILNIIIGIIVSIYILIDKEKFMALGRKITCAIFSESKAKFILRLATQSNRTFSRFLGGKILDSFIIGILTFVILTIFKMPYILLISVIVGVTNIIPFFGPFIGGIPAAIIILFVSPIQALWFILIIVVIQQIDGNIIGPKILGDSIGISAFWILFSLLVATKFMGFAGMVIGVPLFAIFYSIIKELIEDKLAKKGLPIETEEYGKKFIK</sequence>
<evidence type="ECO:0000256" key="3">
    <source>
        <dbReference type="ARBA" id="ARBA00022448"/>
    </source>
</evidence>